<dbReference type="Proteomes" id="UP000228920">
    <property type="component" value="Unassembled WGS sequence"/>
</dbReference>
<evidence type="ECO:0000313" key="2">
    <source>
        <dbReference type="Proteomes" id="UP000228920"/>
    </source>
</evidence>
<accession>A0A2M7THN0</accession>
<name>A0A2M7THN0_UNCKA</name>
<evidence type="ECO:0000313" key="1">
    <source>
        <dbReference type="EMBL" id="PIZ45815.1"/>
    </source>
</evidence>
<gene>
    <name evidence="1" type="ORF">COY32_04660</name>
</gene>
<dbReference type="AlphaFoldDB" id="A0A2M7THN0"/>
<protein>
    <submittedName>
        <fullName evidence="1">Uncharacterized protein</fullName>
    </submittedName>
</protein>
<sequence length="336" mass="39335">MTIFDHVLRRLTKPTEYTASTEELKTITFEGIQTYIFNKVTSGKFRKTSLDQESIQNIKSAIHLNVSKNQPIKFTYPFGGYKSWRLNSFPNVDWAEFMTISYVLRYIAPIATTYQPGVEIFFSSDDVVIELIDNYPRKDLDLYVYSFRKLLSFFSPYVPKNVTLSLQQVVPDIYTPEEYHAELERIFSQMKHEGFPQERARALHNEGFAFNFLRNGKQDLTNEDDYERVFPDLAIYSDAYLKLEKRKAFVRGKDKIVLFSNKIPNAIDIGSTNVSKAKFWAGTGVFEKDERYHDRILSPTQWDQIEKQISYEESDLIQMDNFSKIPVIEERLNFKG</sequence>
<organism evidence="1 2">
    <name type="scientific">candidate division WWE3 bacterium CG_4_10_14_0_2_um_filter_41_14</name>
    <dbReference type="NCBI Taxonomy" id="1975072"/>
    <lineage>
        <taxon>Bacteria</taxon>
        <taxon>Katanobacteria</taxon>
    </lineage>
</organism>
<proteinExistence type="predicted"/>
<comment type="caution">
    <text evidence="1">The sequence shown here is derived from an EMBL/GenBank/DDBJ whole genome shotgun (WGS) entry which is preliminary data.</text>
</comment>
<dbReference type="EMBL" id="PFNL01000122">
    <property type="protein sequence ID" value="PIZ45815.1"/>
    <property type="molecule type" value="Genomic_DNA"/>
</dbReference>
<reference evidence="2" key="1">
    <citation type="submission" date="2017-09" db="EMBL/GenBank/DDBJ databases">
        <title>Depth-based differentiation of microbial function through sediment-hosted aquifers and enrichment of novel symbionts in the deep terrestrial subsurface.</title>
        <authorList>
            <person name="Probst A.J."/>
            <person name="Ladd B."/>
            <person name="Jarett J.K."/>
            <person name="Geller-Mcgrath D.E."/>
            <person name="Sieber C.M.K."/>
            <person name="Emerson J.B."/>
            <person name="Anantharaman K."/>
            <person name="Thomas B.C."/>
            <person name="Malmstrom R."/>
            <person name="Stieglmeier M."/>
            <person name="Klingl A."/>
            <person name="Woyke T."/>
            <person name="Ryan C.M."/>
            <person name="Banfield J.F."/>
        </authorList>
    </citation>
    <scope>NUCLEOTIDE SEQUENCE [LARGE SCALE GENOMIC DNA]</scope>
</reference>